<dbReference type="AlphaFoldDB" id="A0A3A1Y8I6"/>
<evidence type="ECO:0000313" key="9">
    <source>
        <dbReference type="EMBL" id="RIY33540.1"/>
    </source>
</evidence>
<evidence type="ECO:0000256" key="2">
    <source>
        <dbReference type="ARBA" id="ARBA00008255"/>
    </source>
</evidence>
<keyword evidence="6 8" id="KW-1133">Transmembrane helix</keyword>
<feature type="transmembrane region" description="Helical" evidence="8">
    <location>
        <begin position="108"/>
        <end position="132"/>
    </location>
</feature>
<sequence length="390" mass="44381">MQEKQTFDPQDLKTKEQDFIPKQEFNFSEQELNSAKESKESAYQEEVTTPLLSYQTDKSFNLTPGFFFKAVLTIFSLFIFALGLNTLYQLGSIVYLLFNLTDFSFTSLISHLTSLTVQSGLLLLFGGIIYLLRREYKSIKALQEHAEKQKQAEIVLSSYAQVEEATNGSASLTHHHGKVFFSNAQEAIDWCQAQIQLMQINPNHPAISHWQNAVNNYMSPGQVLQLFSFYVLEPFDQEVIKLIHKRASTDALVIAFSHFVLLDLFFITWRNLNLMTEITKIYGIKLGYYARFKMFKHLLLNLFVAGITESLDQYLDLSSFISSNLLAKLSTKTAQGISLGFLSARFGIKCLEFSRPLPFSKKHRPSLTGLSKSIAQQVVNTIKSKNEPNT</sequence>
<keyword evidence="10" id="KW-1185">Reference proteome</keyword>
<feature type="transmembrane region" description="Helical" evidence="8">
    <location>
        <begin position="66"/>
        <end position="88"/>
    </location>
</feature>
<comment type="caution">
    <text evidence="9">The sequence shown here is derived from an EMBL/GenBank/DDBJ whole genome shotgun (WGS) entry which is preliminary data.</text>
</comment>
<accession>A0A3A1Y8I6</accession>
<organism evidence="9 10">
    <name type="scientific">Psittacicella hinzii</name>
    <dbReference type="NCBI Taxonomy" id="2028575"/>
    <lineage>
        <taxon>Bacteria</taxon>
        <taxon>Pseudomonadati</taxon>
        <taxon>Pseudomonadota</taxon>
        <taxon>Gammaproteobacteria</taxon>
        <taxon>Pasteurellales</taxon>
        <taxon>Psittacicellaceae</taxon>
        <taxon>Psittacicella</taxon>
    </lineage>
</organism>
<evidence type="ECO:0000256" key="1">
    <source>
        <dbReference type="ARBA" id="ARBA00004429"/>
    </source>
</evidence>
<dbReference type="Proteomes" id="UP000265691">
    <property type="component" value="Unassembled WGS sequence"/>
</dbReference>
<proteinExistence type="inferred from homology"/>
<name>A0A3A1Y8I6_9GAMM</name>
<evidence type="ECO:0000313" key="10">
    <source>
        <dbReference type="Proteomes" id="UP000265691"/>
    </source>
</evidence>
<keyword evidence="7 8" id="KW-0472">Membrane</keyword>
<evidence type="ECO:0000256" key="5">
    <source>
        <dbReference type="ARBA" id="ARBA00022692"/>
    </source>
</evidence>
<gene>
    <name evidence="9" type="ORF">CKF54_02725</name>
</gene>
<dbReference type="EMBL" id="NRHC01000030">
    <property type="protein sequence ID" value="RIY33540.1"/>
    <property type="molecule type" value="Genomic_DNA"/>
</dbReference>
<dbReference type="Pfam" id="PF05128">
    <property type="entry name" value="DUF697"/>
    <property type="match status" value="1"/>
</dbReference>
<dbReference type="InterPro" id="IPR021147">
    <property type="entry name" value="DUF697"/>
</dbReference>
<evidence type="ECO:0000256" key="6">
    <source>
        <dbReference type="ARBA" id="ARBA00022989"/>
    </source>
</evidence>
<evidence type="ECO:0008006" key="11">
    <source>
        <dbReference type="Google" id="ProtNLM"/>
    </source>
</evidence>
<dbReference type="GO" id="GO:0005886">
    <property type="term" value="C:plasma membrane"/>
    <property type="evidence" value="ECO:0007669"/>
    <property type="project" value="UniProtKB-SubCell"/>
</dbReference>
<keyword evidence="3" id="KW-1003">Cell membrane</keyword>
<evidence type="ECO:0000256" key="4">
    <source>
        <dbReference type="ARBA" id="ARBA00022519"/>
    </source>
</evidence>
<reference evidence="9 10" key="1">
    <citation type="submission" date="2017-08" db="EMBL/GenBank/DDBJ databases">
        <title>Reclassification of Bisgaard taxon 37 and 44.</title>
        <authorList>
            <person name="Christensen H."/>
        </authorList>
    </citation>
    <scope>NUCLEOTIDE SEQUENCE [LARGE SCALE GENOMIC DNA]</scope>
    <source>
        <strain evidence="9 10">B96_3</strain>
    </source>
</reference>
<dbReference type="RefSeq" id="WP_119524750.1">
    <property type="nucleotide sequence ID" value="NZ_NRHC01000030.1"/>
</dbReference>
<evidence type="ECO:0000256" key="3">
    <source>
        <dbReference type="ARBA" id="ARBA00022475"/>
    </source>
</evidence>
<comment type="subcellular location">
    <subcellularLocation>
        <location evidence="1">Cell inner membrane</location>
        <topology evidence="1">Multi-pass membrane protein</topology>
    </subcellularLocation>
</comment>
<dbReference type="PANTHER" id="PTHR39342:SF1">
    <property type="entry name" value="UPF0283 MEMBRANE PROTEIN YCJF"/>
    <property type="match status" value="1"/>
</dbReference>
<dbReference type="NCBIfam" id="TIGR01620">
    <property type="entry name" value="hyp_HI0043"/>
    <property type="match status" value="1"/>
</dbReference>
<protein>
    <recommendedName>
        <fullName evidence="11">TIGR01620 family protein</fullName>
    </recommendedName>
</protein>
<dbReference type="InterPro" id="IPR006507">
    <property type="entry name" value="UPF0283"/>
</dbReference>
<evidence type="ECO:0000256" key="7">
    <source>
        <dbReference type="ARBA" id="ARBA00023136"/>
    </source>
</evidence>
<keyword evidence="4" id="KW-0997">Cell inner membrane</keyword>
<comment type="similarity">
    <text evidence="2">Belongs to the UPF0283 family.</text>
</comment>
<dbReference type="PANTHER" id="PTHR39342">
    <property type="entry name" value="UPF0283 MEMBRANE PROTEIN YCJF"/>
    <property type="match status" value="1"/>
</dbReference>
<dbReference type="OrthoDB" id="958025at2"/>
<evidence type="ECO:0000256" key="8">
    <source>
        <dbReference type="SAM" id="Phobius"/>
    </source>
</evidence>
<feature type="transmembrane region" description="Helical" evidence="8">
    <location>
        <begin position="251"/>
        <end position="269"/>
    </location>
</feature>
<keyword evidence="5 8" id="KW-0812">Transmembrane</keyword>